<proteinExistence type="predicted"/>
<reference evidence="2" key="1">
    <citation type="submission" date="2020-05" db="EMBL/GenBank/DDBJ databases">
        <authorList>
            <person name="Chiriac C."/>
            <person name="Salcher M."/>
            <person name="Ghai R."/>
            <person name="Kavagutti S V."/>
        </authorList>
    </citation>
    <scope>NUCLEOTIDE SEQUENCE</scope>
</reference>
<dbReference type="EMBL" id="CAFBMQ010000002">
    <property type="protein sequence ID" value="CAB4897693.1"/>
    <property type="molecule type" value="Genomic_DNA"/>
</dbReference>
<gene>
    <name evidence="2" type="ORF">UFOPK3609_00110</name>
</gene>
<accession>A0A6J7G144</accession>
<name>A0A6J7G144_9ZZZZ</name>
<dbReference type="AlphaFoldDB" id="A0A6J7G144"/>
<organism evidence="2">
    <name type="scientific">freshwater metagenome</name>
    <dbReference type="NCBI Taxonomy" id="449393"/>
    <lineage>
        <taxon>unclassified sequences</taxon>
        <taxon>metagenomes</taxon>
        <taxon>ecological metagenomes</taxon>
    </lineage>
</organism>
<sequence>MALLRIDTSMWPCGAVVTVPIGSSVERPTLLVLFGMTTATWRSWAVKVIAGSAEDLGAGACPPARTRSAWSDRVARAGSGSSPESPRERVRCGMTAAM</sequence>
<evidence type="ECO:0000256" key="1">
    <source>
        <dbReference type="SAM" id="MobiDB-lite"/>
    </source>
</evidence>
<protein>
    <submittedName>
        <fullName evidence="2">Unannotated protein</fullName>
    </submittedName>
</protein>
<evidence type="ECO:0000313" key="2">
    <source>
        <dbReference type="EMBL" id="CAB4897693.1"/>
    </source>
</evidence>
<feature type="region of interest" description="Disordered" evidence="1">
    <location>
        <begin position="62"/>
        <end position="98"/>
    </location>
</feature>